<organism evidence="1 2">
    <name type="scientific">Octopus sinensis</name>
    <name type="common">East Asian common octopus</name>
    <dbReference type="NCBI Taxonomy" id="2607531"/>
    <lineage>
        <taxon>Eukaryota</taxon>
        <taxon>Metazoa</taxon>
        <taxon>Spiralia</taxon>
        <taxon>Lophotrochozoa</taxon>
        <taxon>Mollusca</taxon>
        <taxon>Cephalopoda</taxon>
        <taxon>Coleoidea</taxon>
        <taxon>Octopodiformes</taxon>
        <taxon>Octopoda</taxon>
        <taxon>Incirrata</taxon>
        <taxon>Octopodidae</taxon>
        <taxon>Octopus</taxon>
    </lineage>
</organism>
<protein>
    <submittedName>
        <fullName evidence="2">Uncharacterized protein LOC115217591 isoform X1</fullName>
    </submittedName>
</protein>
<reference evidence="2" key="1">
    <citation type="submission" date="2025-08" db="UniProtKB">
        <authorList>
            <consortium name="RefSeq"/>
        </authorList>
    </citation>
    <scope>IDENTIFICATION</scope>
</reference>
<dbReference type="AlphaFoldDB" id="A0A6P7SYG3"/>
<dbReference type="KEGG" id="osn:115217591"/>
<proteinExistence type="predicted"/>
<dbReference type="Proteomes" id="UP000515154">
    <property type="component" value="Linkage group LG11"/>
</dbReference>
<accession>A0A6P7SYG3</accession>
<sequence length="437" mass="47784">MDEQNVSASHPYLVKPRRRSRWILSDNSPVATRICVLDIVCLLPSTSTWIPIPRGDTRKMLADSGLIKKLQITSTSTEDELKHMISNLFSVSFNLAEDELLPFDYLRTQPSCKRLVRPEVTEDWHWGGREVANLAGQGCLYIVSKIPLSLDSKAPLKSIVQEVQRQAAAAAAIAATSIVSTLTTTTNMTTGISLSVDGQTASLSQVHSAAPLSATAQTHALAPLTDSRTRMRICTKEIVCLLPTCITSIPIPRRYTRRILAEKGLVQKIRIATYWTEEQIKTEISSLFRKPYGLQQGEILPFDYLCTKPNCKRLVRASASDSVQWGGQEVARLAGQGCLYIVSRIPLYTNTMPHIVSMSKSSSPSPARYSLTANNYYGNNYHEDSDDDGGGGVGVGGSIIGVNGGGGRGNSGVGVCNDDDVDNDDKDYLHMKIYPVF</sequence>
<keyword evidence="1" id="KW-1185">Reference proteome</keyword>
<gene>
    <name evidence="2" type="primary">LOC115217591</name>
</gene>
<dbReference type="RefSeq" id="XP_029643202.2">
    <property type="nucleotide sequence ID" value="XM_029787342.2"/>
</dbReference>
<name>A0A6P7SYG3_9MOLL</name>
<evidence type="ECO:0000313" key="2">
    <source>
        <dbReference type="RefSeq" id="XP_029643202.2"/>
    </source>
</evidence>
<evidence type="ECO:0000313" key="1">
    <source>
        <dbReference type="Proteomes" id="UP000515154"/>
    </source>
</evidence>